<dbReference type="EMBL" id="LGTC01000001">
    <property type="protein sequence ID" value="KNY29590.1"/>
    <property type="molecule type" value="Genomic_DNA"/>
</dbReference>
<evidence type="ECO:0000256" key="1">
    <source>
        <dbReference type="SAM" id="SignalP"/>
    </source>
</evidence>
<keyword evidence="3" id="KW-1185">Reference proteome</keyword>
<accession>A0A0L6JVB4</accession>
<dbReference type="AlphaFoldDB" id="A0A0L6JVB4"/>
<dbReference type="RefSeq" id="WP_036935291.1">
    <property type="nucleotide sequence ID" value="NZ_JQKC01000001.1"/>
</dbReference>
<keyword evidence="1" id="KW-0732">Signal</keyword>
<protein>
    <submittedName>
        <fullName evidence="2">Uncharacterized protein</fullName>
    </submittedName>
</protein>
<proteinExistence type="predicted"/>
<dbReference type="STRING" id="398512.Bccel_4864"/>
<gene>
    <name evidence="2" type="ORF">Bccel_4864</name>
</gene>
<evidence type="ECO:0000313" key="3">
    <source>
        <dbReference type="Proteomes" id="UP000036923"/>
    </source>
</evidence>
<reference evidence="3" key="1">
    <citation type="submission" date="2015-07" db="EMBL/GenBank/DDBJ databases">
        <title>Near-Complete Genome Sequence of the Cellulolytic Bacterium Bacteroides (Pseudobacteroides) cellulosolvens ATCC 35603.</title>
        <authorList>
            <person name="Dassa B."/>
            <person name="Utturkar S.M."/>
            <person name="Klingeman D.M."/>
            <person name="Hurt R.A."/>
            <person name="Keller M."/>
            <person name="Xu J."/>
            <person name="Reddy Y.H.K."/>
            <person name="Borovok I."/>
            <person name="Grinberg I.R."/>
            <person name="Lamed R."/>
            <person name="Zhivin O."/>
            <person name="Bayer E.A."/>
            <person name="Brown S.D."/>
        </authorList>
    </citation>
    <scope>NUCLEOTIDE SEQUENCE [LARGE SCALE GENOMIC DNA]</scope>
    <source>
        <strain evidence="3">DSM 2933</strain>
    </source>
</reference>
<feature type="signal peptide" evidence="1">
    <location>
        <begin position="1"/>
        <end position="27"/>
    </location>
</feature>
<feature type="chain" id="PRO_5005565919" evidence="1">
    <location>
        <begin position="28"/>
        <end position="201"/>
    </location>
</feature>
<dbReference type="Proteomes" id="UP000036923">
    <property type="component" value="Unassembled WGS sequence"/>
</dbReference>
<sequence precursor="true">MKKFIGFLATMSMTVALSAVLSVTSFATDTQQVMDTNFAKDVTLDSAMAATAVVEDSISKVDLKSFKNKFSAKLTELNQLRGECKDLWSQIKTSNQDIKNQWKDFKASLSTKDKEEKKTVLDDLKAKIEPVRAKAKTIHSEIKTLREQKAAEWVNFRAALKSMDEAKASTALNNIISLKKQVIEKQKSLLGLKQEITNIID</sequence>
<organism evidence="2 3">
    <name type="scientific">Pseudobacteroides cellulosolvens ATCC 35603 = DSM 2933</name>
    <dbReference type="NCBI Taxonomy" id="398512"/>
    <lineage>
        <taxon>Bacteria</taxon>
        <taxon>Bacillati</taxon>
        <taxon>Bacillota</taxon>
        <taxon>Clostridia</taxon>
        <taxon>Eubacteriales</taxon>
        <taxon>Oscillospiraceae</taxon>
        <taxon>Pseudobacteroides</taxon>
    </lineage>
</organism>
<name>A0A0L6JVB4_9FIRM</name>
<evidence type="ECO:0000313" key="2">
    <source>
        <dbReference type="EMBL" id="KNY29590.1"/>
    </source>
</evidence>
<comment type="caution">
    <text evidence="2">The sequence shown here is derived from an EMBL/GenBank/DDBJ whole genome shotgun (WGS) entry which is preliminary data.</text>
</comment>